<evidence type="ECO:0000313" key="2">
    <source>
        <dbReference type="Proteomes" id="UP000290407"/>
    </source>
</evidence>
<proteinExistence type="predicted"/>
<organism evidence="1 2">
    <name type="scientific">Spirosoma sordidisoli</name>
    <dbReference type="NCBI Taxonomy" id="2502893"/>
    <lineage>
        <taxon>Bacteria</taxon>
        <taxon>Pseudomonadati</taxon>
        <taxon>Bacteroidota</taxon>
        <taxon>Cytophagia</taxon>
        <taxon>Cytophagales</taxon>
        <taxon>Cytophagaceae</taxon>
        <taxon>Spirosoma</taxon>
    </lineage>
</organism>
<reference evidence="1 2" key="1">
    <citation type="submission" date="2019-01" db="EMBL/GenBank/DDBJ databases">
        <title>Spirosoma flava sp. nov., a propanil-degrading bacterium isolated from herbicide-contaminated soil.</title>
        <authorList>
            <person name="Zhang L."/>
            <person name="Jiang J.-D."/>
        </authorList>
    </citation>
    <scope>NUCLEOTIDE SEQUENCE [LARGE SCALE GENOMIC DNA]</scope>
    <source>
        <strain evidence="1 2">TY50</strain>
    </source>
</reference>
<dbReference type="RefSeq" id="WP_077919663.1">
    <property type="nucleotide sequence ID" value="NZ_SBLB01000003.1"/>
</dbReference>
<dbReference type="Proteomes" id="UP000290407">
    <property type="component" value="Unassembled WGS sequence"/>
</dbReference>
<evidence type="ECO:0008006" key="3">
    <source>
        <dbReference type="Google" id="ProtNLM"/>
    </source>
</evidence>
<evidence type="ECO:0000313" key="1">
    <source>
        <dbReference type="EMBL" id="RYC69690.1"/>
    </source>
</evidence>
<dbReference type="AlphaFoldDB" id="A0A4Q2UPZ1"/>
<gene>
    <name evidence="1" type="ORF">EQG79_13910</name>
</gene>
<dbReference type="EMBL" id="SBLB01000003">
    <property type="protein sequence ID" value="RYC69690.1"/>
    <property type="molecule type" value="Genomic_DNA"/>
</dbReference>
<sequence>MNTTMISRPIKRYLGFLLLLGWLGCTDHRDSGVSPGSAAVRLRVKTLTLDLPDGLAKVSAFSYDPQGRLSAIKTYQSPDSTVSDVEYSRYQYDSQNRLVQLRHEVVRRTDTGKPNPVEQYTYTYNGLGQAEQLAYLNGFTLTLNYNAVGQLISSQREYTFRSFRLTGADSFTYTGNNVTEVNSSRFFTTTTRSTRSYRYDDKINPFYGVFIIPAPYPEGFADPVIKPTINTYFGGLDNLLNLNQNNVVSETSTFSGTLNYEYQYNANNLPILRRVVNPNNGQVLETLRFDYETY</sequence>
<protein>
    <recommendedName>
        <fullName evidence="3">DUF4595 domain-containing protein</fullName>
    </recommendedName>
</protein>
<name>A0A4Q2UPZ1_9BACT</name>
<comment type="caution">
    <text evidence="1">The sequence shown here is derived from an EMBL/GenBank/DDBJ whole genome shotgun (WGS) entry which is preliminary data.</text>
</comment>
<keyword evidence="2" id="KW-1185">Reference proteome</keyword>
<dbReference type="Gene3D" id="2.180.10.10">
    <property type="entry name" value="RHS repeat-associated core"/>
    <property type="match status" value="1"/>
</dbReference>
<accession>A0A4Q2UPZ1</accession>